<dbReference type="GO" id="GO:0016779">
    <property type="term" value="F:nucleotidyltransferase activity"/>
    <property type="evidence" value="ECO:0007669"/>
    <property type="project" value="UniProtKB-KW"/>
</dbReference>
<dbReference type="CDD" id="cd05403">
    <property type="entry name" value="NT_KNTase_like"/>
    <property type="match status" value="1"/>
</dbReference>
<dbReference type="EMBL" id="WBVS01000002">
    <property type="protein sequence ID" value="KAB7788813.1"/>
    <property type="molecule type" value="Genomic_DNA"/>
</dbReference>
<reference evidence="11 12" key="1">
    <citation type="submission" date="2019-09" db="EMBL/GenBank/DDBJ databases">
        <title>Characterization of the phylogenetic diversity of two novel species belonging to the genus Bifidobacterium: Bifidobacterium cebidarum sp. nov. and Bifidobacterium leontopitheci sp. nov.</title>
        <authorList>
            <person name="Lugli G.A."/>
            <person name="Duranti S."/>
            <person name="Milani C."/>
            <person name="Turroni F."/>
            <person name="Ventura M."/>
        </authorList>
    </citation>
    <scope>NUCLEOTIDE SEQUENCE [LARGE SCALE GENOMIC DNA]</scope>
    <source>
        <strain evidence="11 12">LMG 31469</strain>
    </source>
</reference>
<evidence type="ECO:0000313" key="12">
    <source>
        <dbReference type="Proteomes" id="UP000468413"/>
    </source>
</evidence>
<feature type="domain" description="Polymerase nucleotidyl transferase" evidence="10">
    <location>
        <begin position="9"/>
        <end position="86"/>
    </location>
</feature>
<dbReference type="Proteomes" id="UP000468413">
    <property type="component" value="Unassembled WGS sequence"/>
</dbReference>
<dbReference type="PANTHER" id="PTHR33571">
    <property type="entry name" value="SSL8005 PROTEIN"/>
    <property type="match status" value="1"/>
</dbReference>
<dbReference type="InterPro" id="IPR043519">
    <property type="entry name" value="NT_sf"/>
</dbReference>
<evidence type="ECO:0000256" key="1">
    <source>
        <dbReference type="ARBA" id="ARBA00001946"/>
    </source>
</evidence>
<dbReference type="RefSeq" id="WP_152209182.1">
    <property type="nucleotide sequence ID" value="NZ_WBVS01000002.1"/>
</dbReference>
<evidence type="ECO:0000256" key="2">
    <source>
        <dbReference type="ARBA" id="ARBA00022649"/>
    </source>
</evidence>
<evidence type="ECO:0000259" key="10">
    <source>
        <dbReference type="Pfam" id="PF01909"/>
    </source>
</evidence>
<dbReference type="InterPro" id="IPR052038">
    <property type="entry name" value="Type-VII_TA_antitoxin"/>
</dbReference>
<keyword evidence="7" id="KW-0067">ATP-binding</keyword>
<comment type="caution">
    <text evidence="11">The sequence shown here is derived from an EMBL/GenBank/DDBJ whole genome shotgun (WGS) entry which is preliminary data.</text>
</comment>
<protein>
    <submittedName>
        <fullName evidence="11">Nucleotidyltransferase family protein</fullName>
    </submittedName>
</protein>
<evidence type="ECO:0000256" key="4">
    <source>
        <dbReference type="ARBA" id="ARBA00022695"/>
    </source>
</evidence>
<evidence type="ECO:0000256" key="9">
    <source>
        <dbReference type="ARBA" id="ARBA00038276"/>
    </source>
</evidence>
<name>A0A6I1GAY1_9BIFI</name>
<gene>
    <name evidence="11" type="ORF">F7D08_0547</name>
</gene>
<accession>A0A6I1GAY1</accession>
<keyword evidence="12" id="KW-1185">Reference proteome</keyword>
<dbReference type="InterPro" id="IPR002934">
    <property type="entry name" value="Polymerase_NTP_transf_dom"/>
</dbReference>
<evidence type="ECO:0000256" key="5">
    <source>
        <dbReference type="ARBA" id="ARBA00022723"/>
    </source>
</evidence>
<evidence type="ECO:0000256" key="8">
    <source>
        <dbReference type="ARBA" id="ARBA00022842"/>
    </source>
</evidence>
<evidence type="ECO:0000256" key="6">
    <source>
        <dbReference type="ARBA" id="ARBA00022741"/>
    </source>
</evidence>
<dbReference type="Gene3D" id="3.30.460.10">
    <property type="entry name" value="Beta Polymerase, domain 2"/>
    <property type="match status" value="1"/>
</dbReference>
<keyword evidence="6" id="KW-0547">Nucleotide-binding</keyword>
<keyword evidence="2" id="KW-1277">Toxin-antitoxin system</keyword>
<dbReference type="AlphaFoldDB" id="A0A6I1GAY1"/>
<dbReference type="GO" id="GO:0046872">
    <property type="term" value="F:metal ion binding"/>
    <property type="evidence" value="ECO:0007669"/>
    <property type="project" value="UniProtKB-KW"/>
</dbReference>
<organism evidence="11 12">
    <name type="scientific">Bifidobacterium cebidarum</name>
    <dbReference type="NCBI Taxonomy" id="2650773"/>
    <lineage>
        <taxon>Bacteria</taxon>
        <taxon>Bacillati</taxon>
        <taxon>Actinomycetota</taxon>
        <taxon>Actinomycetes</taxon>
        <taxon>Bifidobacteriales</taxon>
        <taxon>Bifidobacteriaceae</taxon>
        <taxon>Bifidobacterium</taxon>
    </lineage>
</organism>
<comment type="similarity">
    <text evidence="9">Belongs to the MntA antitoxin family.</text>
</comment>
<proteinExistence type="inferred from homology"/>
<evidence type="ECO:0000313" key="11">
    <source>
        <dbReference type="EMBL" id="KAB7788813.1"/>
    </source>
</evidence>
<evidence type="ECO:0000256" key="7">
    <source>
        <dbReference type="ARBA" id="ARBA00022840"/>
    </source>
</evidence>
<dbReference type="Pfam" id="PF01909">
    <property type="entry name" value="NTP_transf_2"/>
    <property type="match status" value="1"/>
</dbReference>
<dbReference type="SUPFAM" id="SSF81301">
    <property type="entry name" value="Nucleotidyltransferase"/>
    <property type="match status" value="1"/>
</dbReference>
<keyword evidence="4" id="KW-0548">Nucleotidyltransferase</keyword>
<comment type="cofactor">
    <cofactor evidence="1">
        <name>Mg(2+)</name>
        <dbReference type="ChEBI" id="CHEBI:18420"/>
    </cofactor>
</comment>
<sequence>MTIKLDNGKLASIVKQYGVAELYVFGSVARDEALPDSDVDLLYRLKPGATLGMLSRQQLIDDLQHLFGREVSLLSYDSLIRHAQKSRASRMFLEHITPDLIRIV</sequence>
<keyword evidence="5" id="KW-0479">Metal-binding</keyword>
<dbReference type="GO" id="GO:0005524">
    <property type="term" value="F:ATP binding"/>
    <property type="evidence" value="ECO:0007669"/>
    <property type="project" value="UniProtKB-KW"/>
</dbReference>
<keyword evidence="8" id="KW-0460">Magnesium</keyword>
<keyword evidence="3 11" id="KW-0808">Transferase</keyword>
<evidence type="ECO:0000256" key="3">
    <source>
        <dbReference type="ARBA" id="ARBA00022679"/>
    </source>
</evidence>
<dbReference type="PANTHER" id="PTHR33571:SF12">
    <property type="entry name" value="BSL3053 PROTEIN"/>
    <property type="match status" value="1"/>
</dbReference>